<sequence length="91" mass="10616">MTIGIILSLILIGNLYGYALMRSDKRQAQRHRERVPEKKLFLVAFLGGGLGVYRGMKQFHHKTKHTSFRILLPLAVVWNIALYMIILYLFR</sequence>
<accession>A0ABW4ZV14</accession>
<dbReference type="PIRSF" id="PIRSF002599">
    <property type="entry name" value="Cold_shock_A"/>
    <property type="match status" value="1"/>
</dbReference>
<dbReference type="RefSeq" id="WP_386045356.1">
    <property type="nucleotide sequence ID" value="NZ_JBHUIO010000005.1"/>
</dbReference>
<keyword evidence="1" id="KW-1133">Transmembrane helix</keyword>
<evidence type="ECO:0000313" key="2">
    <source>
        <dbReference type="EMBL" id="MFD2169872.1"/>
    </source>
</evidence>
<comment type="caution">
    <text evidence="2">The sequence shown here is derived from an EMBL/GenBank/DDBJ whole genome shotgun (WGS) entry which is preliminary data.</text>
</comment>
<dbReference type="Proteomes" id="UP001597343">
    <property type="component" value="Unassembled WGS sequence"/>
</dbReference>
<dbReference type="InterPro" id="IPR012156">
    <property type="entry name" value="Cold_shock_CspA"/>
</dbReference>
<evidence type="ECO:0000313" key="3">
    <source>
        <dbReference type="Proteomes" id="UP001597343"/>
    </source>
</evidence>
<proteinExistence type="predicted"/>
<name>A0ABW4ZV14_9BACL</name>
<reference evidence="3" key="1">
    <citation type="journal article" date="2019" name="Int. J. Syst. Evol. Microbiol.">
        <title>The Global Catalogue of Microorganisms (GCM) 10K type strain sequencing project: providing services to taxonomists for standard genome sequencing and annotation.</title>
        <authorList>
            <consortium name="The Broad Institute Genomics Platform"/>
            <consortium name="The Broad Institute Genome Sequencing Center for Infectious Disease"/>
            <person name="Wu L."/>
            <person name="Ma J."/>
        </authorList>
    </citation>
    <scope>NUCLEOTIDE SEQUENCE [LARGE SCALE GENOMIC DNA]</scope>
    <source>
        <strain evidence="3">CGMCC 1.13574</strain>
    </source>
</reference>
<dbReference type="Pfam" id="PF06961">
    <property type="entry name" value="DUF1294"/>
    <property type="match status" value="1"/>
</dbReference>
<evidence type="ECO:0000256" key="1">
    <source>
        <dbReference type="SAM" id="Phobius"/>
    </source>
</evidence>
<organism evidence="2 3">
    <name type="scientific">Tumebacillus lipolyticus</name>
    <dbReference type="NCBI Taxonomy" id="1280370"/>
    <lineage>
        <taxon>Bacteria</taxon>
        <taxon>Bacillati</taxon>
        <taxon>Bacillota</taxon>
        <taxon>Bacilli</taxon>
        <taxon>Bacillales</taxon>
        <taxon>Alicyclobacillaceae</taxon>
        <taxon>Tumebacillus</taxon>
    </lineage>
</organism>
<dbReference type="EMBL" id="JBHUIO010000005">
    <property type="protein sequence ID" value="MFD2169872.1"/>
    <property type="molecule type" value="Genomic_DNA"/>
</dbReference>
<dbReference type="InterPro" id="IPR010718">
    <property type="entry name" value="DUF1294"/>
</dbReference>
<keyword evidence="1" id="KW-0472">Membrane</keyword>
<feature type="transmembrane region" description="Helical" evidence="1">
    <location>
        <begin position="68"/>
        <end position="90"/>
    </location>
</feature>
<gene>
    <name evidence="2" type="ORF">ACFSOY_07685</name>
</gene>
<keyword evidence="3" id="KW-1185">Reference proteome</keyword>
<feature type="transmembrane region" description="Helical" evidence="1">
    <location>
        <begin position="41"/>
        <end position="56"/>
    </location>
</feature>
<protein>
    <submittedName>
        <fullName evidence="2">DUF1294 domain-containing protein</fullName>
    </submittedName>
</protein>
<keyword evidence="1" id="KW-0812">Transmembrane</keyword>